<dbReference type="InterPro" id="IPR027268">
    <property type="entry name" value="Peptidase_M4/M1_CTD_sf"/>
</dbReference>
<organism evidence="12 13">
    <name type="scientific">Priapulus caudatus</name>
    <name type="common">Priapulid worm</name>
    <dbReference type="NCBI Taxonomy" id="37621"/>
    <lineage>
        <taxon>Eukaryota</taxon>
        <taxon>Metazoa</taxon>
        <taxon>Ecdysozoa</taxon>
        <taxon>Scalidophora</taxon>
        <taxon>Priapulida</taxon>
        <taxon>Priapulimorpha</taxon>
        <taxon>Priapulimorphida</taxon>
        <taxon>Priapulidae</taxon>
        <taxon>Priapulus</taxon>
    </lineage>
</organism>
<keyword evidence="10" id="KW-0434">Leukotriene biosynthesis</keyword>
<dbReference type="InterPro" id="IPR015211">
    <property type="entry name" value="Peptidase_M1_C"/>
</dbReference>
<dbReference type="RefSeq" id="XP_014672522.1">
    <property type="nucleotide sequence ID" value="XM_014817036.1"/>
</dbReference>
<comment type="subcellular location">
    <subcellularLocation>
        <location evidence="1 10">Cytoplasm</location>
    </subcellularLocation>
</comment>
<evidence type="ECO:0000256" key="4">
    <source>
        <dbReference type="ARBA" id="ARBA00022490"/>
    </source>
</evidence>
<evidence type="ECO:0000256" key="1">
    <source>
        <dbReference type="ARBA" id="ARBA00004496"/>
    </source>
</evidence>
<dbReference type="Proteomes" id="UP000695022">
    <property type="component" value="Unplaced"/>
</dbReference>
<dbReference type="EC" id="3.3.2.6" evidence="10"/>
<keyword evidence="5 10" id="KW-0645">Protease</keyword>
<dbReference type="NCBIfam" id="TIGR02411">
    <property type="entry name" value="leuko_A4_hydro"/>
    <property type="match status" value="1"/>
</dbReference>
<dbReference type="InterPro" id="IPR038502">
    <property type="entry name" value="M1_LTA-4_hydro/amino_C_sf"/>
</dbReference>
<dbReference type="Pfam" id="PF01433">
    <property type="entry name" value="Peptidase_M1"/>
    <property type="match status" value="1"/>
</dbReference>
<dbReference type="SUPFAM" id="SSF63737">
    <property type="entry name" value="Leukotriene A4 hydrolase N-terminal domain"/>
    <property type="match status" value="1"/>
</dbReference>
<dbReference type="PANTHER" id="PTHR45726:SF3">
    <property type="entry name" value="LEUKOTRIENE A-4 HYDROLASE"/>
    <property type="match status" value="1"/>
</dbReference>
<evidence type="ECO:0000256" key="6">
    <source>
        <dbReference type="ARBA" id="ARBA00022723"/>
    </source>
</evidence>
<evidence type="ECO:0000256" key="2">
    <source>
        <dbReference type="ARBA" id="ARBA00004716"/>
    </source>
</evidence>
<keyword evidence="4 10" id="KW-0963">Cytoplasm</keyword>
<gene>
    <name evidence="13" type="primary">LOC106812994</name>
</gene>
<feature type="domain" description="Peptidase M1 leukotriene A4 hydrolase/aminopeptidase C-terminal" evidence="11">
    <location>
        <begin position="467"/>
        <end position="611"/>
    </location>
</feature>
<evidence type="ECO:0000256" key="9">
    <source>
        <dbReference type="ARBA" id="ARBA00023049"/>
    </source>
</evidence>
<dbReference type="Pfam" id="PF09127">
    <property type="entry name" value="Leuk-A4-hydro_C"/>
    <property type="match status" value="1"/>
</dbReference>
<comment type="catalytic activity">
    <reaction evidence="10">
        <text>leukotriene A4 + H2O = leukotriene B4</text>
        <dbReference type="Rhea" id="RHEA:22324"/>
        <dbReference type="ChEBI" id="CHEBI:15377"/>
        <dbReference type="ChEBI" id="CHEBI:57461"/>
        <dbReference type="ChEBI" id="CHEBI:57463"/>
        <dbReference type="EC" id="3.3.2.6"/>
    </reaction>
</comment>
<dbReference type="InterPro" id="IPR016024">
    <property type="entry name" value="ARM-type_fold"/>
</dbReference>
<evidence type="ECO:0000313" key="13">
    <source>
        <dbReference type="RefSeq" id="XP_014672522.1"/>
    </source>
</evidence>
<evidence type="ECO:0000256" key="5">
    <source>
        <dbReference type="ARBA" id="ARBA00022670"/>
    </source>
</evidence>
<dbReference type="GeneID" id="106812994"/>
<protein>
    <recommendedName>
        <fullName evidence="10">Leukotriene A(4) hydrolase</fullName>
        <shortName evidence="10">LTA-4 hydrolase</shortName>
        <ecNumber evidence="10">3.3.2.6</ecNumber>
    </recommendedName>
</protein>
<dbReference type="InterPro" id="IPR014782">
    <property type="entry name" value="Peptidase_M1_dom"/>
</dbReference>
<sequence length="617" mass="69156">MAGRLSVSDPNSFSQPEICVVKRIHLNLTVNFALHLLSGSIDLSVEKKSKTESKSLVLDTKDLTIEQITNAVTGATLDYTLGEPVESFGSKLEVILNDPDTECMTVRIKYKTSSEASALQWLAPEQTAGKKHPYLFSQCQAIHARSIMPCQDTPAVKAPYTAEIRAPAELVVLMSAVRNGTEADASNSTLTVHRFEQKVPIPSYLTAIVVGALESRKIGPRSHVWSEKELVDKAAYEFAETEEMLKAGEDVLSPYIWGVYDLIVLPPSFPFGGMENPCITFVTPTLLAGDRSLASVIAHEIAHSWTGNLVTNANWEHFWLNEGHTVYLERKIAARMAGETERHFEAVGGWKDLQAAVDSFSPGHAHTHLVPDLTGVDPDDAFSAVPYEKGFTLLFYLETLLGGAEVFEAWLRHYVNHFQYKSLTTDEWRHLLYDYFADKKDLLDSVDWDAWLYAPGMPPVQPNYDLTLADACVSLSRRWLEAPLNKLDQFSGDDVKTMNSRQLRELLALLLVEEPLPIAKLEAMDTLYGFSAMMNAEIRFRWLRLGLRARWQRAVGPALHMVTEQGRMKFTRPLYRDLFAWEESRARAVATFEKNKGFMHSTTAGLVAKDLESNTPK</sequence>
<evidence type="ECO:0000259" key="11">
    <source>
        <dbReference type="SMART" id="SM01263"/>
    </source>
</evidence>
<dbReference type="InterPro" id="IPR001930">
    <property type="entry name" value="Peptidase_M1"/>
</dbReference>
<reference evidence="13" key="1">
    <citation type="submission" date="2025-08" db="UniProtKB">
        <authorList>
            <consortium name="RefSeq"/>
        </authorList>
    </citation>
    <scope>IDENTIFICATION</scope>
</reference>
<dbReference type="InterPro" id="IPR042097">
    <property type="entry name" value="Aminopeptidase_N-like_N_sf"/>
</dbReference>
<dbReference type="SMART" id="SM01263">
    <property type="entry name" value="Leuk-A4-hydro_C"/>
    <property type="match status" value="1"/>
</dbReference>
<keyword evidence="9 10" id="KW-0482">Metalloprotease</keyword>
<keyword evidence="6 10" id="KW-0479">Metal-binding</keyword>
<dbReference type="SUPFAM" id="SSF48371">
    <property type="entry name" value="ARM repeat"/>
    <property type="match status" value="1"/>
</dbReference>
<dbReference type="InterPro" id="IPR049980">
    <property type="entry name" value="LTA4H_cat"/>
</dbReference>
<evidence type="ECO:0000256" key="10">
    <source>
        <dbReference type="RuleBase" id="RU361141"/>
    </source>
</evidence>
<keyword evidence="7 10" id="KW-0378">Hydrolase</keyword>
<dbReference type="CDD" id="cd09599">
    <property type="entry name" value="M1_LTA4H"/>
    <property type="match status" value="1"/>
</dbReference>
<dbReference type="PRINTS" id="PR00756">
    <property type="entry name" value="ALADIPTASE"/>
</dbReference>
<dbReference type="Gene3D" id="1.10.390.10">
    <property type="entry name" value="Neutral Protease Domain 2"/>
    <property type="match status" value="1"/>
</dbReference>
<dbReference type="Pfam" id="PF17900">
    <property type="entry name" value="Peptidase_M1_N"/>
    <property type="match status" value="1"/>
</dbReference>
<evidence type="ECO:0000313" key="12">
    <source>
        <dbReference type="Proteomes" id="UP000695022"/>
    </source>
</evidence>
<comment type="similarity">
    <text evidence="3 10">Belongs to the peptidase M1 family.</text>
</comment>
<comment type="cofactor">
    <cofactor evidence="10">
        <name>Zn(2+)</name>
        <dbReference type="ChEBI" id="CHEBI:29105"/>
    </cofactor>
    <text evidence="10">Binds 1 zinc ion per subunit.</text>
</comment>
<dbReference type="InterPro" id="IPR045357">
    <property type="entry name" value="Aminopeptidase_N-like_N"/>
</dbReference>
<dbReference type="SUPFAM" id="SSF55486">
    <property type="entry name" value="Metalloproteases ('zincins'), catalytic domain"/>
    <property type="match status" value="1"/>
</dbReference>
<keyword evidence="8 10" id="KW-0862">Zinc</keyword>
<dbReference type="Gene3D" id="1.25.40.320">
    <property type="entry name" value="Peptidase M1, leukotriene A4 hydrolase/aminopeptidase C-terminal domain"/>
    <property type="match status" value="1"/>
</dbReference>
<dbReference type="PANTHER" id="PTHR45726">
    <property type="entry name" value="LEUKOTRIENE A-4 HYDROLASE"/>
    <property type="match status" value="1"/>
</dbReference>
<proteinExistence type="inferred from homology"/>
<name>A0ABM1EK01_PRICU</name>
<dbReference type="Gene3D" id="3.30.2010.30">
    <property type="match status" value="1"/>
</dbReference>
<keyword evidence="12" id="KW-1185">Reference proteome</keyword>
<dbReference type="InterPro" id="IPR034015">
    <property type="entry name" value="M1_LTA4H"/>
</dbReference>
<accession>A0ABM1EK01</accession>
<comment type="pathway">
    <text evidence="2 10">Lipid metabolism; leukotriene B4 biosynthesis.</text>
</comment>
<dbReference type="Gene3D" id="2.60.40.1730">
    <property type="entry name" value="tricorn interacting facor f3 domain"/>
    <property type="match status" value="1"/>
</dbReference>
<evidence type="ECO:0000256" key="8">
    <source>
        <dbReference type="ARBA" id="ARBA00022833"/>
    </source>
</evidence>
<evidence type="ECO:0000256" key="7">
    <source>
        <dbReference type="ARBA" id="ARBA00022801"/>
    </source>
</evidence>
<dbReference type="InterPro" id="IPR012777">
    <property type="entry name" value="LTA4H"/>
</dbReference>
<evidence type="ECO:0000256" key="3">
    <source>
        <dbReference type="ARBA" id="ARBA00010136"/>
    </source>
</evidence>